<protein>
    <submittedName>
        <fullName evidence="1">Uncharacterized protein</fullName>
    </submittedName>
</protein>
<keyword evidence="2" id="KW-1185">Reference proteome</keyword>
<dbReference type="Proteomes" id="UP001629462">
    <property type="component" value="Unassembled WGS sequence"/>
</dbReference>
<reference evidence="1 2" key="1">
    <citation type="journal article" date="2024" name="Chem. Sci.">
        <title>Discovery of megapolipeptins by genome mining of a Burkholderiales bacteria collection.</title>
        <authorList>
            <person name="Paulo B.S."/>
            <person name="Recchia M.J.J."/>
            <person name="Lee S."/>
            <person name="Fergusson C.H."/>
            <person name="Romanowski S.B."/>
            <person name="Hernandez A."/>
            <person name="Krull N."/>
            <person name="Liu D.Y."/>
            <person name="Cavanagh H."/>
            <person name="Bos A."/>
            <person name="Gray C.A."/>
            <person name="Murphy B.T."/>
            <person name="Linington R.G."/>
            <person name="Eustaquio A.S."/>
        </authorList>
    </citation>
    <scope>NUCLEOTIDE SEQUENCE [LARGE SCALE GENOMIC DNA]</scope>
    <source>
        <strain evidence="1 2">RL17-374-BIF-D</strain>
    </source>
</reference>
<comment type="caution">
    <text evidence="1">The sequence shown here is derived from an EMBL/GenBank/DDBJ whole genome shotgun (WGS) entry which is preliminary data.</text>
</comment>
<sequence>MYQLSFSGSAHSFRTMLEVLRFLRDDASVAAVDAAEIALTFVSHSVSVTRYNGKLTVRRAGTATSLFLSLVDEIDATYFRPSFAALEAWQIRREHWQLLYLAFDLAREPLYLFSSDQVAQANEDAAKSGRRGLDLFELLQDESQRRFGFRYAGPILDSRQSNGRHEVHVAYALAAGKPVPQAVIDDYASLSKFDSDLQWAKPLLAVPELRGALPLAKLVPLATVMRHSKQAITSDNAALLSMLMGLVPNSPTTVEVDDLLYAKGILEAHPLPEAYLKPVDVGLPTCQFAEVLRRTLADSARDNRLAELEKARKSGSISARRFQLDSQLAILDHGRHTRTFANEFAKAVQTADMSYLLSILDRPDDANRASKQAVREVFGIKLIGVRAAARRRGIFQLAGMDAAQQAEWEALSVSQREARRVAREVARAREAAEMSRVRAEDGAVLTGAEWVDRTIADGFSQIVSLRQGTSVRYALADPVRQLQVSLRANDGTLAYARVALEQRAS</sequence>
<gene>
    <name evidence="1" type="ORF">PQR08_25045</name>
</gene>
<dbReference type="RefSeq" id="WP_408162670.1">
    <property type="nucleotide sequence ID" value="NZ_JAQQDB010000026.1"/>
</dbReference>
<organism evidence="1 2">
    <name type="scientific">Caballeronia jiangsuensis</name>
    <dbReference type="NCBI Taxonomy" id="1458357"/>
    <lineage>
        <taxon>Bacteria</taxon>
        <taxon>Pseudomonadati</taxon>
        <taxon>Pseudomonadota</taxon>
        <taxon>Betaproteobacteria</taxon>
        <taxon>Burkholderiales</taxon>
        <taxon>Burkholderiaceae</taxon>
        <taxon>Caballeronia</taxon>
    </lineage>
</organism>
<dbReference type="EMBL" id="JAQQDB010000026">
    <property type="protein sequence ID" value="MFM0520701.1"/>
    <property type="molecule type" value="Genomic_DNA"/>
</dbReference>
<accession>A0ABW9CQ39</accession>
<evidence type="ECO:0000313" key="1">
    <source>
        <dbReference type="EMBL" id="MFM0520701.1"/>
    </source>
</evidence>
<evidence type="ECO:0000313" key="2">
    <source>
        <dbReference type="Proteomes" id="UP001629462"/>
    </source>
</evidence>
<proteinExistence type="predicted"/>
<name>A0ABW9CQ39_9BURK</name>